<dbReference type="Gene3D" id="1.20.5.3310">
    <property type="match status" value="1"/>
</dbReference>
<keyword evidence="6 9" id="KW-1133">Transmembrane helix</keyword>
<accession>A0A8J7UVZ3</accession>
<dbReference type="PANTHER" id="PTHR42982">
    <property type="entry name" value="SEC-INDEPENDENT PROTEIN TRANSLOCASE PROTEIN TATA"/>
    <property type="match status" value="1"/>
</dbReference>
<evidence type="ECO:0000256" key="1">
    <source>
        <dbReference type="ARBA" id="ARBA00004162"/>
    </source>
</evidence>
<dbReference type="Pfam" id="PF02416">
    <property type="entry name" value="TatA_B_E"/>
    <property type="match status" value="1"/>
</dbReference>
<comment type="subunit">
    <text evidence="9">Forms a complex with TatC.</text>
</comment>
<dbReference type="GO" id="GO:0043953">
    <property type="term" value="P:protein transport by the Tat complex"/>
    <property type="evidence" value="ECO:0007669"/>
    <property type="project" value="UniProtKB-UniRule"/>
</dbReference>
<keyword evidence="12" id="KW-1185">Reference proteome</keyword>
<evidence type="ECO:0000256" key="3">
    <source>
        <dbReference type="ARBA" id="ARBA00022475"/>
    </source>
</evidence>
<feature type="transmembrane region" description="Helical" evidence="9">
    <location>
        <begin position="6"/>
        <end position="22"/>
    </location>
</feature>
<sequence length="87" mass="9683">MGSFGGIEWLVIILVVLLLFGAKKIPELARGLGQGLTEFRKASSDIRKEIEKGSQEPTAQERAEKKQEQQESTKKEKQPASDEKPES</sequence>
<comment type="subcellular location">
    <subcellularLocation>
        <location evidence="1 9">Cell membrane</location>
        <topology evidence="1 9">Single-pass membrane protein</topology>
    </subcellularLocation>
</comment>
<keyword evidence="3 9" id="KW-1003">Cell membrane</keyword>
<evidence type="ECO:0000256" key="9">
    <source>
        <dbReference type="HAMAP-Rule" id="MF_00236"/>
    </source>
</evidence>
<dbReference type="EMBL" id="JAFIDN010000008">
    <property type="protein sequence ID" value="MBP3193082.1"/>
    <property type="molecule type" value="Genomic_DNA"/>
</dbReference>
<keyword evidence="4 9" id="KW-0812">Transmembrane</keyword>
<dbReference type="NCBIfam" id="TIGR01411">
    <property type="entry name" value="tatAE"/>
    <property type="match status" value="1"/>
</dbReference>
<keyword evidence="5 9" id="KW-0653">Protein transport</keyword>
<gene>
    <name evidence="9" type="primary">tatA</name>
    <name evidence="11" type="ORF">NATSA_10445</name>
</gene>
<dbReference type="GO" id="GO:0033281">
    <property type="term" value="C:TAT protein transport complex"/>
    <property type="evidence" value="ECO:0007669"/>
    <property type="project" value="UniProtKB-UniRule"/>
</dbReference>
<dbReference type="Proteomes" id="UP000673975">
    <property type="component" value="Unassembled WGS sequence"/>
</dbReference>
<keyword evidence="2 9" id="KW-0813">Transport</keyword>
<dbReference type="GO" id="GO:0008320">
    <property type="term" value="F:protein transmembrane transporter activity"/>
    <property type="evidence" value="ECO:0007669"/>
    <property type="project" value="UniProtKB-UniRule"/>
</dbReference>
<keyword evidence="8 9" id="KW-0472">Membrane</keyword>
<comment type="caution">
    <text evidence="11">The sequence shown here is derived from an EMBL/GenBank/DDBJ whole genome shotgun (WGS) entry which is preliminary data.</text>
</comment>
<evidence type="ECO:0000313" key="12">
    <source>
        <dbReference type="Proteomes" id="UP000673975"/>
    </source>
</evidence>
<reference evidence="11" key="1">
    <citation type="submission" date="2021-02" db="EMBL/GenBank/DDBJ databases">
        <title>Natronogracilivirga saccharolytica gen. nov. sp. nov. a new anaerobic, haloalkiliphilic carbohydrate-fermenting bacterium from soda lake and proposing of Cyclonatronumiaceae fam. nov. in the phylum Balneolaeota.</title>
        <authorList>
            <person name="Zhilina T.N."/>
            <person name="Sorokin D.Y."/>
            <person name="Zavarzina D.G."/>
            <person name="Toshchakov S.V."/>
            <person name="Kublanov I.V."/>
        </authorList>
    </citation>
    <scope>NUCLEOTIDE SEQUENCE</scope>
    <source>
        <strain evidence="11">Z-1702</strain>
    </source>
</reference>
<evidence type="ECO:0000256" key="5">
    <source>
        <dbReference type="ARBA" id="ARBA00022927"/>
    </source>
</evidence>
<dbReference type="HAMAP" id="MF_00236">
    <property type="entry name" value="TatA_E"/>
    <property type="match status" value="1"/>
</dbReference>
<comment type="function">
    <text evidence="9">Part of the twin-arginine translocation (Tat) system that transports large folded proteins containing a characteristic twin-arginine motif in their signal peptide across membranes. TatA could form the protein-conducting channel of the Tat system.</text>
</comment>
<dbReference type="InterPro" id="IPR006312">
    <property type="entry name" value="TatA/E"/>
</dbReference>
<evidence type="ECO:0000256" key="8">
    <source>
        <dbReference type="ARBA" id="ARBA00023136"/>
    </source>
</evidence>
<organism evidence="11 12">
    <name type="scientific">Natronogracilivirga saccharolytica</name>
    <dbReference type="NCBI Taxonomy" id="2812953"/>
    <lineage>
        <taxon>Bacteria</taxon>
        <taxon>Pseudomonadati</taxon>
        <taxon>Balneolota</taxon>
        <taxon>Balneolia</taxon>
        <taxon>Balneolales</taxon>
        <taxon>Cyclonatronaceae</taxon>
        <taxon>Natronogracilivirga</taxon>
    </lineage>
</organism>
<comment type="similarity">
    <text evidence="9">Belongs to the TatA/E family.</text>
</comment>
<proteinExistence type="inferred from homology"/>
<feature type="region of interest" description="Disordered" evidence="10">
    <location>
        <begin position="43"/>
        <end position="87"/>
    </location>
</feature>
<dbReference type="InterPro" id="IPR003369">
    <property type="entry name" value="TatA/B/E"/>
</dbReference>
<evidence type="ECO:0000256" key="2">
    <source>
        <dbReference type="ARBA" id="ARBA00022448"/>
    </source>
</evidence>
<protein>
    <recommendedName>
        <fullName evidence="9">Sec-independent protein translocase protein TatA</fullName>
    </recommendedName>
</protein>
<dbReference type="RefSeq" id="WP_210512384.1">
    <property type="nucleotide sequence ID" value="NZ_JAFIDN010000008.1"/>
</dbReference>
<evidence type="ECO:0000256" key="4">
    <source>
        <dbReference type="ARBA" id="ARBA00022692"/>
    </source>
</evidence>
<evidence type="ECO:0000256" key="7">
    <source>
        <dbReference type="ARBA" id="ARBA00023010"/>
    </source>
</evidence>
<evidence type="ECO:0000256" key="10">
    <source>
        <dbReference type="SAM" id="MobiDB-lite"/>
    </source>
</evidence>
<evidence type="ECO:0000313" key="11">
    <source>
        <dbReference type="EMBL" id="MBP3193082.1"/>
    </source>
</evidence>
<name>A0A8J7UVZ3_9BACT</name>
<keyword evidence="7 9" id="KW-0811">Translocation</keyword>
<dbReference type="AlphaFoldDB" id="A0A8J7UVZ3"/>
<evidence type="ECO:0000256" key="6">
    <source>
        <dbReference type="ARBA" id="ARBA00022989"/>
    </source>
</evidence>
<dbReference type="PANTHER" id="PTHR42982:SF1">
    <property type="entry name" value="SEC-INDEPENDENT PROTEIN TRANSLOCASE PROTEIN TATA"/>
    <property type="match status" value="1"/>
</dbReference>